<dbReference type="Proteomes" id="UP001295423">
    <property type="component" value="Unassembled WGS sequence"/>
</dbReference>
<feature type="region of interest" description="Disordered" evidence="6">
    <location>
        <begin position="338"/>
        <end position="359"/>
    </location>
</feature>
<evidence type="ECO:0000256" key="5">
    <source>
        <dbReference type="ARBA" id="ARBA00048108"/>
    </source>
</evidence>
<dbReference type="Gene3D" id="3.40.50.1980">
    <property type="entry name" value="Nitrogenase molybdenum iron protein domain"/>
    <property type="match status" value="2"/>
</dbReference>
<proteinExistence type="predicted"/>
<dbReference type="PANTHER" id="PTHR42860">
    <property type="entry name" value="VITAMIN B12-BINDING PROTEIN"/>
    <property type="match status" value="1"/>
</dbReference>
<accession>A0AAD2PX52</accession>
<reference evidence="8" key="1">
    <citation type="submission" date="2023-08" db="EMBL/GenBank/DDBJ databases">
        <authorList>
            <person name="Audoor S."/>
            <person name="Bilcke G."/>
        </authorList>
    </citation>
    <scope>NUCLEOTIDE SEQUENCE</scope>
</reference>
<evidence type="ECO:0000256" key="6">
    <source>
        <dbReference type="SAM" id="MobiDB-lite"/>
    </source>
</evidence>
<dbReference type="SUPFAM" id="SSF53807">
    <property type="entry name" value="Helical backbone' metal receptor"/>
    <property type="match status" value="1"/>
</dbReference>
<dbReference type="EC" id="6.3.1.14" evidence="1"/>
<dbReference type="Pfam" id="PF01902">
    <property type="entry name" value="Diphthami_syn_2"/>
    <property type="match status" value="1"/>
</dbReference>
<dbReference type="GO" id="GO:0017178">
    <property type="term" value="F:diphthine-ammonia ligase activity"/>
    <property type="evidence" value="ECO:0007669"/>
    <property type="project" value="UniProtKB-EC"/>
</dbReference>
<dbReference type="Pfam" id="PF17653">
    <property type="entry name" value="DUF5522"/>
    <property type="match status" value="1"/>
</dbReference>
<dbReference type="Gene3D" id="3.40.50.620">
    <property type="entry name" value="HUPs"/>
    <property type="match status" value="1"/>
</dbReference>
<evidence type="ECO:0000313" key="8">
    <source>
        <dbReference type="EMBL" id="CAJ1965003.1"/>
    </source>
</evidence>
<dbReference type="InterPro" id="IPR014729">
    <property type="entry name" value="Rossmann-like_a/b/a_fold"/>
</dbReference>
<evidence type="ECO:0000256" key="1">
    <source>
        <dbReference type="ARBA" id="ARBA00012089"/>
    </source>
</evidence>
<dbReference type="PANTHER" id="PTHR42860:SF1">
    <property type="entry name" value="VITAMIN B12-BINDING PROTEIN"/>
    <property type="match status" value="1"/>
</dbReference>
<feature type="domain" description="Diphthamide synthase" evidence="7">
    <location>
        <begin position="468"/>
        <end position="657"/>
    </location>
</feature>
<dbReference type="AlphaFoldDB" id="A0AAD2PX52"/>
<dbReference type="InterPro" id="IPR040807">
    <property type="entry name" value="DUF5522"/>
</dbReference>
<comment type="caution">
    <text evidence="8">The sequence shown here is derived from an EMBL/GenBank/DDBJ whole genome shotgun (WGS) entry which is preliminary data.</text>
</comment>
<keyword evidence="9" id="KW-1185">Reference proteome</keyword>
<evidence type="ECO:0000256" key="4">
    <source>
        <dbReference type="ARBA" id="ARBA00031552"/>
    </source>
</evidence>
<protein>
    <recommendedName>
        <fullName evidence="2">Diphthine--ammonia ligase</fullName>
        <ecNumber evidence="1">6.3.1.14</ecNumber>
    </recommendedName>
    <alternativeName>
        <fullName evidence="3">Diphthamide synthase</fullName>
    </alternativeName>
    <alternativeName>
        <fullName evidence="4">Diphthamide synthetase</fullName>
    </alternativeName>
</protein>
<feature type="compositionally biased region" description="Basic and acidic residues" evidence="6">
    <location>
        <begin position="340"/>
        <end position="357"/>
    </location>
</feature>
<comment type="catalytic activity">
    <reaction evidence="5">
        <text>diphthine-[translation elongation factor 2] + NH4(+) + ATP = diphthamide-[translation elongation factor 2] + AMP + diphosphate + H(+)</text>
        <dbReference type="Rhea" id="RHEA:19753"/>
        <dbReference type="Rhea" id="RHEA-COMP:10172"/>
        <dbReference type="Rhea" id="RHEA-COMP:10174"/>
        <dbReference type="ChEBI" id="CHEBI:15378"/>
        <dbReference type="ChEBI" id="CHEBI:16692"/>
        <dbReference type="ChEBI" id="CHEBI:28938"/>
        <dbReference type="ChEBI" id="CHEBI:30616"/>
        <dbReference type="ChEBI" id="CHEBI:33019"/>
        <dbReference type="ChEBI" id="CHEBI:82696"/>
        <dbReference type="ChEBI" id="CHEBI:456215"/>
        <dbReference type="EC" id="6.3.1.14"/>
    </reaction>
</comment>
<sequence>MAPPDDLRIGCLLPSATAICVSLGLEEYIVGVTHECTALSNHNQNQRKQNKVQVLTKDGLNVTSQGDIHKAISSAPAPSCAAIPGKEIPSFYPILQDRLELARPNVIFTQDLCAVCAPTATDVQKIVKDGEPAIISLQPTTLQEVADSFVTVAKACGIEDRGIAYRKQWWSDLEQLKLTILETRIENKPSPRLFILEWLDPPFDSGHWTYQMMDFACVEMANTNKDDKLQNDFKAHAIQWEDVYKTKPDLILVGCCGFDLDRNYQDTKSHADKFAPLLQAGTAIFACNGNEYIANPGTSLLQGVAILAQCAYHDQPQVLDAIRALNIIPPDTGFKPVPFDTHELHDAKDNNQDDKSKNSASLAIAKTSLGVGDIEDLVSENEGFAKVHEEACREGKQMYTDPESGYSVFTELAHKERGFCCGSGCRHCPYSHENVKNKEKRIQQPAIMYRQSESADLFSWKENAEVKVLFDSGGKDSFLTIRALAKSYRKDKPFGLVLLTTFDATSRNIAHQNIPIDDVVRQAKHLDITLLGIPHHRASGETYISKITRGLEVIQKNLPRPDSKITTMVFGDLHLEHIKDWRENTFKNAGYQMEYPLWKADYSELLNDLEKSQVPCFITGSTNVQVKVGTEFTRFFYQEVVAAKLDGFGENGEFHSLAKVWEVPRATALGVQQ</sequence>
<name>A0AAD2PX52_9STRA</name>
<evidence type="ECO:0000259" key="7">
    <source>
        <dbReference type="Pfam" id="PF01902"/>
    </source>
</evidence>
<dbReference type="SUPFAM" id="SSF52402">
    <property type="entry name" value="Adenine nucleotide alpha hydrolases-like"/>
    <property type="match status" value="1"/>
</dbReference>
<dbReference type="EMBL" id="CAKOGP040002202">
    <property type="protein sequence ID" value="CAJ1965003.1"/>
    <property type="molecule type" value="Genomic_DNA"/>
</dbReference>
<evidence type="ECO:0000256" key="3">
    <source>
        <dbReference type="ARBA" id="ARBA00029814"/>
    </source>
</evidence>
<evidence type="ECO:0000256" key="2">
    <source>
        <dbReference type="ARBA" id="ARBA00018426"/>
    </source>
</evidence>
<evidence type="ECO:0000313" key="9">
    <source>
        <dbReference type="Proteomes" id="UP001295423"/>
    </source>
</evidence>
<gene>
    <name evidence="8" type="ORF">CYCCA115_LOCUS20901</name>
</gene>
<organism evidence="8 9">
    <name type="scientific">Cylindrotheca closterium</name>
    <dbReference type="NCBI Taxonomy" id="2856"/>
    <lineage>
        <taxon>Eukaryota</taxon>
        <taxon>Sar</taxon>
        <taxon>Stramenopiles</taxon>
        <taxon>Ochrophyta</taxon>
        <taxon>Bacillariophyta</taxon>
        <taxon>Bacillariophyceae</taxon>
        <taxon>Bacillariophycidae</taxon>
        <taxon>Bacillariales</taxon>
        <taxon>Bacillariaceae</taxon>
        <taxon>Cylindrotheca</taxon>
    </lineage>
</organism>
<dbReference type="InterPro" id="IPR051030">
    <property type="entry name" value="Vitamin_B12-ABC_binding"/>
</dbReference>
<dbReference type="InterPro" id="IPR002761">
    <property type="entry name" value="Diphthami_syn_dom"/>
</dbReference>